<reference evidence="1" key="1">
    <citation type="submission" date="2020-06" db="EMBL/GenBank/DDBJ databases">
        <title>WGS assembly of Ceratodon purpureus strain R40.</title>
        <authorList>
            <person name="Carey S.B."/>
            <person name="Jenkins J."/>
            <person name="Shu S."/>
            <person name="Lovell J.T."/>
            <person name="Sreedasyam A."/>
            <person name="Maumus F."/>
            <person name="Tiley G.P."/>
            <person name="Fernandez-Pozo N."/>
            <person name="Barry K."/>
            <person name="Chen C."/>
            <person name="Wang M."/>
            <person name="Lipzen A."/>
            <person name="Daum C."/>
            <person name="Saski C.A."/>
            <person name="Payton A.C."/>
            <person name="Mcbreen J.C."/>
            <person name="Conrad R.E."/>
            <person name="Kollar L.M."/>
            <person name="Olsson S."/>
            <person name="Huttunen S."/>
            <person name="Landis J.B."/>
            <person name="Wickett N.J."/>
            <person name="Johnson M.G."/>
            <person name="Rensing S.A."/>
            <person name="Grimwood J."/>
            <person name="Schmutz J."/>
            <person name="Mcdaniel S.F."/>
        </authorList>
    </citation>
    <scope>NUCLEOTIDE SEQUENCE</scope>
    <source>
        <strain evidence="1">R40</strain>
    </source>
</reference>
<sequence>MIRSFVTSPRSLHSGFHFVAVAALRFASNGSLRLKFGSRGAITVEAQEARRHANIAVRFVGVWSGVLISRSSFRRIDDALLSEERVLVSTVVT</sequence>
<proteinExistence type="predicted"/>
<gene>
    <name evidence="1" type="ORF">KC19_7G081900</name>
</gene>
<evidence type="ECO:0000313" key="1">
    <source>
        <dbReference type="EMBL" id="KAG0566696.1"/>
    </source>
</evidence>
<name>A0A8T0H458_CERPU</name>
<evidence type="ECO:0000313" key="2">
    <source>
        <dbReference type="Proteomes" id="UP000822688"/>
    </source>
</evidence>
<accession>A0A8T0H458</accession>
<feature type="non-terminal residue" evidence="1">
    <location>
        <position position="93"/>
    </location>
</feature>
<dbReference type="EMBL" id="CM026428">
    <property type="protein sequence ID" value="KAG0566696.1"/>
    <property type="molecule type" value="Genomic_DNA"/>
</dbReference>
<dbReference type="AlphaFoldDB" id="A0A8T0H458"/>
<dbReference type="Proteomes" id="UP000822688">
    <property type="component" value="Chromosome 7"/>
</dbReference>
<organism evidence="1 2">
    <name type="scientific">Ceratodon purpureus</name>
    <name type="common">Fire moss</name>
    <name type="synonym">Dicranum purpureum</name>
    <dbReference type="NCBI Taxonomy" id="3225"/>
    <lineage>
        <taxon>Eukaryota</taxon>
        <taxon>Viridiplantae</taxon>
        <taxon>Streptophyta</taxon>
        <taxon>Embryophyta</taxon>
        <taxon>Bryophyta</taxon>
        <taxon>Bryophytina</taxon>
        <taxon>Bryopsida</taxon>
        <taxon>Dicranidae</taxon>
        <taxon>Pseudoditrichales</taxon>
        <taxon>Ditrichaceae</taxon>
        <taxon>Ceratodon</taxon>
    </lineage>
</organism>
<protein>
    <submittedName>
        <fullName evidence="1">Uncharacterized protein</fullName>
    </submittedName>
</protein>
<comment type="caution">
    <text evidence="1">The sequence shown here is derived from an EMBL/GenBank/DDBJ whole genome shotgun (WGS) entry which is preliminary data.</text>
</comment>
<keyword evidence="2" id="KW-1185">Reference proteome</keyword>